<sequence length="271" mass="29700">MGSDSARFVGDIPEHYDSGLGPVLFADYAEDVARRVAALNPALVLEIAAGTGILSRRLRDYLPASVRLTVTDLNAPMLERAQSKFQPGEQADFQTADAMVLPFRDNSFDAVVCQFGMMFFPDKGRCDREVFRVLEPGGTYLFSTWGSHADNPCGRIAHEVISRFFPADPPQFYHIPYSCSDPLPIRASLAEAGFVDIGTDFVTRRGAIPDARVFADGLVYGNPTIAEVRARGGVDPEALVDAIATELRREFGPDPGRMPMRILVFQARKPG</sequence>
<dbReference type="Gene3D" id="3.40.50.150">
    <property type="entry name" value="Vaccinia Virus protein VP39"/>
    <property type="match status" value="1"/>
</dbReference>
<dbReference type="Proteomes" id="UP001144805">
    <property type="component" value="Unassembled WGS sequence"/>
</dbReference>
<dbReference type="InterPro" id="IPR029063">
    <property type="entry name" value="SAM-dependent_MTases_sf"/>
</dbReference>
<keyword evidence="3" id="KW-1185">Reference proteome</keyword>
<evidence type="ECO:0000313" key="2">
    <source>
        <dbReference type="EMBL" id="MCX5570882.1"/>
    </source>
</evidence>
<dbReference type="GO" id="GO:0008757">
    <property type="term" value="F:S-adenosylmethionine-dependent methyltransferase activity"/>
    <property type="evidence" value="ECO:0007669"/>
    <property type="project" value="InterPro"/>
</dbReference>
<name>A0A9X3E3U1_9HYPH</name>
<keyword evidence="2" id="KW-0808">Transferase</keyword>
<dbReference type="PANTHER" id="PTHR43591:SF24">
    <property type="entry name" value="2-METHOXY-6-POLYPRENYL-1,4-BENZOQUINOL METHYLASE, MITOCHONDRIAL"/>
    <property type="match status" value="1"/>
</dbReference>
<evidence type="ECO:0000259" key="1">
    <source>
        <dbReference type="Pfam" id="PF08241"/>
    </source>
</evidence>
<feature type="domain" description="Methyltransferase type 11" evidence="1">
    <location>
        <begin position="45"/>
        <end position="142"/>
    </location>
</feature>
<protein>
    <submittedName>
        <fullName evidence="2">Methyltransferase domain-containing protein</fullName>
    </submittedName>
</protein>
<dbReference type="RefSeq" id="WP_266339844.1">
    <property type="nucleotide sequence ID" value="NZ_JAPKNK010000007.1"/>
</dbReference>
<dbReference type="PANTHER" id="PTHR43591">
    <property type="entry name" value="METHYLTRANSFERASE"/>
    <property type="match status" value="1"/>
</dbReference>
<proteinExistence type="predicted"/>
<reference evidence="2" key="1">
    <citation type="submission" date="2022-11" db="EMBL/GenBank/DDBJ databases">
        <title>Biodiversity and phylogenetic relationships of bacteria.</title>
        <authorList>
            <person name="Machado R.A.R."/>
            <person name="Bhat A."/>
            <person name="Loulou A."/>
            <person name="Kallel S."/>
        </authorList>
    </citation>
    <scope>NUCLEOTIDE SEQUENCE</scope>
    <source>
        <strain evidence="2">K-TC2</strain>
    </source>
</reference>
<accession>A0A9X3E3U1</accession>
<dbReference type="CDD" id="cd02440">
    <property type="entry name" value="AdoMet_MTases"/>
    <property type="match status" value="1"/>
</dbReference>
<dbReference type="AlphaFoldDB" id="A0A9X3E3U1"/>
<dbReference type="GO" id="GO:0032259">
    <property type="term" value="P:methylation"/>
    <property type="evidence" value="ECO:0007669"/>
    <property type="project" value="UniProtKB-KW"/>
</dbReference>
<organism evidence="2 3">
    <name type="scientific">Kaistia nematophila</name>
    <dbReference type="NCBI Taxonomy" id="2994654"/>
    <lineage>
        <taxon>Bacteria</taxon>
        <taxon>Pseudomonadati</taxon>
        <taxon>Pseudomonadota</taxon>
        <taxon>Alphaproteobacteria</taxon>
        <taxon>Hyphomicrobiales</taxon>
        <taxon>Kaistiaceae</taxon>
        <taxon>Kaistia</taxon>
    </lineage>
</organism>
<dbReference type="SUPFAM" id="SSF53335">
    <property type="entry name" value="S-adenosyl-L-methionine-dependent methyltransferases"/>
    <property type="match status" value="1"/>
</dbReference>
<keyword evidence="2" id="KW-0489">Methyltransferase</keyword>
<evidence type="ECO:0000313" key="3">
    <source>
        <dbReference type="Proteomes" id="UP001144805"/>
    </source>
</evidence>
<dbReference type="EMBL" id="JAPKNK010000007">
    <property type="protein sequence ID" value="MCX5570882.1"/>
    <property type="molecule type" value="Genomic_DNA"/>
</dbReference>
<comment type="caution">
    <text evidence="2">The sequence shown here is derived from an EMBL/GenBank/DDBJ whole genome shotgun (WGS) entry which is preliminary data.</text>
</comment>
<dbReference type="Pfam" id="PF08241">
    <property type="entry name" value="Methyltransf_11"/>
    <property type="match status" value="1"/>
</dbReference>
<gene>
    <name evidence="2" type="ORF">OSH07_16870</name>
</gene>
<dbReference type="InterPro" id="IPR013216">
    <property type="entry name" value="Methyltransf_11"/>
</dbReference>